<dbReference type="AlphaFoldDB" id="A0A8S9M6B9"/>
<gene>
    <name evidence="1" type="ORF">F2Q70_00010656</name>
</gene>
<comment type="caution">
    <text evidence="1">The sequence shown here is derived from an EMBL/GenBank/DDBJ whole genome shotgun (WGS) entry which is preliminary data.</text>
</comment>
<dbReference type="EMBL" id="QGKY02000089">
    <property type="protein sequence ID" value="KAF2614492.1"/>
    <property type="molecule type" value="Genomic_DNA"/>
</dbReference>
<accession>A0A8S9M6B9</accession>
<proteinExistence type="predicted"/>
<protein>
    <submittedName>
        <fullName evidence="1">Uncharacterized protein</fullName>
    </submittedName>
</protein>
<evidence type="ECO:0000313" key="1">
    <source>
        <dbReference type="EMBL" id="KAF2614492.1"/>
    </source>
</evidence>
<name>A0A8S9M6B9_BRACR</name>
<sequence>MRNGDATQTAIFHLWKQRNNLIHNQISLSAASVFYFIDKEMRNIISARKHRK</sequence>
<organism evidence="1">
    <name type="scientific">Brassica cretica</name>
    <name type="common">Mustard</name>
    <dbReference type="NCBI Taxonomy" id="69181"/>
    <lineage>
        <taxon>Eukaryota</taxon>
        <taxon>Viridiplantae</taxon>
        <taxon>Streptophyta</taxon>
        <taxon>Embryophyta</taxon>
        <taxon>Tracheophyta</taxon>
        <taxon>Spermatophyta</taxon>
        <taxon>Magnoliopsida</taxon>
        <taxon>eudicotyledons</taxon>
        <taxon>Gunneridae</taxon>
        <taxon>Pentapetalae</taxon>
        <taxon>rosids</taxon>
        <taxon>malvids</taxon>
        <taxon>Brassicales</taxon>
        <taxon>Brassicaceae</taxon>
        <taxon>Brassiceae</taxon>
        <taxon>Brassica</taxon>
    </lineage>
</organism>
<reference evidence="1" key="1">
    <citation type="submission" date="2019-12" db="EMBL/GenBank/DDBJ databases">
        <title>Genome sequencing and annotation of Brassica cretica.</title>
        <authorList>
            <person name="Studholme D.J."/>
            <person name="Sarris P.F."/>
        </authorList>
    </citation>
    <scope>NUCLEOTIDE SEQUENCE</scope>
    <source>
        <strain evidence="1">PFS-102/07</strain>
        <tissue evidence="1">Leaf</tissue>
    </source>
</reference>